<evidence type="ECO:0000313" key="2">
    <source>
        <dbReference type="EMBL" id="CAL0312450.1"/>
    </source>
</evidence>
<dbReference type="EMBL" id="CAXHTB010000009">
    <property type="protein sequence ID" value="CAL0312450.1"/>
    <property type="molecule type" value="Genomic_DNA"/>
</dbReference>
<dbReference type="AlphaFoldDB" id="A0AAV1WSN8"/>
<reference evidence="2 3" key="1">
    <citation type="submission" date="2024-03" db="EMBL/GenBank/DDBJ databases">
        <authorList>
            <person name="Martinez-Hernandez J."/>
        </authorList>
    </citation>
    <scope>NUCLEOTIDE SEQUENCE [LARGE SCALE GENOMIC DNA]</scope>
</reference>
<keyword evidence="3" id="KW-1185">Reference proteome</keyword>
<organism evidence="2 3">
    <name type="scientific">Lupinus luteus</name>
    <name type="common">European yellow lupine</name>
    <dbReference type="NCBI Taxonomy" id="3873"/>
    <lineage>
        <taxon>Eukaryota</taxon>
        <taxon>Viridiplantae</taxon>
        <taxon>Streptophyta</taxon>
        <taxon>Embryophyta</taxon>
        <taxon>Tracheophyta</taxon>
        <taxon>Spermatophyta</taxon>
        <taxon>Magnoliopsida</taxon>
        <taxon>eudicotyledons</taxon>
        <taxon>Gunneridae</taxon>
        <taxon>Pentapetalae</taxon>
        <taxon>rosids</taxon>
        <taxon>fabids</taxon>
        <taxon>Fabales</taxon>
        <taxon>Fabaceae</taxon>
        <taxon>Papilionoideae</taxon>
        <taxon>50 kb inversion clade</taxon>
        <taxon>genistoids sensu lato</taxon>
        <taxon>core genistoids</taxon>
        <taxon>Genisteae</taxon>
        <taxon>Lupinus</taxon>
    </lineage>
</organism>
<protein>
    <submittedName>
        <fullName evidence="2">Uncharacterized protein</fullName>
    </submittedName>
</protein>
<feature type="region of interest" description="Disordered" evidence="1">
    <location>
        <begin position="207"/>
        <end position="229"/>
    </location>
</feature>
<evidence type="ECO:0000256" key="1">
    <source>
        <dbReference type="SAM" id="MobiDB-lite"/>
    </source>
</evidence>
<evidence type="ECO:0000313" key="3">
    <source>
        <dbReference type="Proteomes" id="UP001497480"/>
    </source>
</evidence>
<gene>
    <name evidence="2" type="ORF">LLUT_LOCUS13510</name>
</gene>
<feature type="compositionally biased region" description="Acidic residues" evidence="1">
    <location>
        <begin position="181"/>
        <end position="195"/>
    </location>
</feature>
<sequence length="229" mass="25844">MVIFHNFRRQSVSDHCRGRISPGTAQKVVFEFRNSELNSDHAVGFVIAFRMNNETYIRGYHFTMSPLGAWVIEGDLYTYTGHCGLEVEMICHGSRMRFPHSDAFMGVSFTLPRRRSLSPEMGHQARTIRRLDGAGPSTSRRTWQDTRDAPPSRRALRRSMPKGSSGSRRNLLHPPSFSSEQMEEEEEAEVSDGVEELVNVEISMEVIEISSDSETEDDPSEGSSIPGIF</sequence>
<feature type="compositionally biased region" description="Acidic residues" evidence="1">
    <location>
        <begin position="211"/>
        <end position="220"/>
    </location>
</feature>
<comment type="caution">
    <text evidence="2">The sequence shown here is derived from an EMBL/GenBank/DDBJ whole genome shotgun (WGS) entry which is preliminary data.</text>
</comment>
<accession>A0AAV1WSN8</accession>
<name>A0AAV1WSN8_LUPLU</name>
<feature type="region of interest" description="Disordered" evidence="1">
    <location>
        <begin position="115"/>
        <end position="195"/>
    </location>
</feature>
<feature type="compositionally biased region" description="Basic and acidic residues" evidence="1">
    <location>
        <begin position="142"/>
        <end position="151"/>
    </location>
</feature>
<proteinExistence type="predicted"/>
<dbReference type="Proteomes" id="UP001497480">
    <property type="component" value="Unassembled WGS sequence"/>
</dbReference>